<keyword evidence="3" id="KW-1185">Reference proteome</keyword>
<evidence type="ECO:0000313" key="2">
    <source>
        <dbReference type="EMBL" id="RQH57425.1"/>
    </source>
</evidence>
<proteinExistence type="predicted"/>
<protein>
    <submittedName>
        <fullName evidence="1">ISAs1 family transposase</fullName>
    </submittedName>
</protein>
<dbReference type="PANTHER" id="PTHR30298">
    <property type="entry name" value="H REPEAT-ASSOCIATED PREDICTED TRANSPOSASE"/>
    <property type="match status" value="1"/>
</dbReference>
<gene>
    <name evidence="2" type="ORF">D5R40_00925</name>
    <name evidence="1" type="ORF">D5R40_02540</name>
</gene>
<evidence type="ECO:0000313" key="1">
    <source>
        <dbReference type="EMBL" id="RQH55329.1"/>
    </source>
</evidence>
<dbReference type="PANTHER" id="PTHR30298:SF0">
    <property type="entry name" value="PROTEIN YBFL-RELATED"/>
    <property type="match status" value="1"/>
</dbReference>
<dbReference type="EMBL" id="RCBY01000008">
    <property type="protein sequence ID" value="RQH55329.1"/>
    <property type="molecule type" value="Genomic_DNA"/>
</dbReference>
<dbReference type="Proteomes" id="UP000269154">
    <property type="component" value="Unassembled WGS sequence"/>
</dbReference>
<dbReference type="EMBL" id="RCBY01000003">
    <property type="protein sequence ID" value="RQH57425.1"/>
    <property type="molecule type" value="Genomic_DNA"/>
</dbReference>
<name>A0A3N6RYP1_9CYAN</name>
<evidence type="ECO:0000313" key="3">
    <source>
        <dbReference type="Proteomes" id="UP000269154"/>
    </source>
</evidence>
<dbReference type="InterPro" id="IPR051698">
    <property type="entry name" value="Transposase_11-like"/>
</dbReference>
<sequence length="161" mass="18073">MVSITVSNYGYNERLFLLLCPRRFCSSSSPGLTPTTRAITFEFSLQKSTFRRMMTRIDFAQLAQVFNQWAKQQITIQEAEWLAVDGKSIRSTVSDCNSSYQNFVNVVSVFSNCQGVPVPVEQFHNQESSEIAVVQSILTSLNLKGVVFTCDALHGQKKQSS</sequence>
<organism evidence="1 3">
    <name type="scientific">Okeania hirsuta</name>
    <dbReference type="NCBI Taxonomy" id="1458930"/>
    <lineage>
        <taxon>Bacteria</taxon>
        <taxon>Bacillati</taxon>
        <taxon>Cyanobacteriota</taxon>
        <taxon>Cyanophyceae</taxon>
        <taxon>Oscillatoriophycideae</taxon>
        <taxon>Oscillatoriales</taxon>
        <taxon>Microcoleaceae</taxon>
        <taxon>Okeania</taxon>
    </lineage>
</organism>
<comment type="caution">
    <text evidence="1">The sequence shown here is derived from an EMBL/GenBank/DDBJ whole genome shotgun (WGS) entry which is preliminary data.</text>
</comment>
<reference evidence="1 3" key="1">
    <citation type="journal article" date="2018" name="ACS Chem. Biol.">
        <title>Ketoreductase domain dysfunction expands chemodiversity: malyngamide biosynthesis in the cyanobacterium Okeania hirsuta.</title>
        <authorList>
            <person name="Moss N.A."/>
            <person name="Leao T."/>
            <person name="Rankin M."/>
            <person name="McCullough T.M."/>
            <person name="Qu P."/>
            <person name="Korobeynikov A."/>
            <person name="Smith J.L."/>
            <person name="Gerwick L."/>
            <person name="Gerwick W.H."/>
        </authorList>
    </citation>
    <scope>NUCLEOTIDE SEQUENCE [LARGE SCALE GENOMIC DNA]</scope>
    <source>
        <strain evidence="1 3">PAB10Feb10-1</strain>
    </source>
</reference>
<accession>A0A3N6RYP1</accession>
<dbReference type="InterPro" id="IPR047647">
    <property type="entry name" value="ISAs1_transpos"/>
</dbReference>
<dbReference type="NCBIfam" id="NF033564">
    <property type="entry name" value="transpos_ISAs1"/>
    <property type="match status" value="1"/>
</dbReference>
<dbReference type="OrthoDB" id="9815086at2"/>
<dbReference type="AlphaFoldDB" id="A0A3N6RYP1"/>